<dbReference type="Proteomes" id="UP000799438">
    <property type="component" value="Unassembled WGS sequence"/>
</dbReference>
<feature type="chain" id="PRO_5025375699" description="AA1-like domain-containing protein" evidence="1">
    <location>
        <begin position="22"/>
        <end position="171"/>
    </location>
</feature>
<accession>A0A6A6AXJ6</accession>
<evidence type="ECO:0008006" key="4">
    <source>
        <dbReference type="Google" id="ProtNLM"/>
    </source>
</evidence>
<evidence type="ECO:0000313" key="2">
    <source>
        <dbReference type="EMBL" id="KAF2135664.1"/>
    </source>
</evidence>
<keyword evidence="1" id="KW-0732">Signal</keyword>
<dbReference type="RefSeq" id="XP_033391382.1">
    <property type="nucleotide sequence ID" value="XM_033544575.1"/>
</dbReference>
<dbReference type="GeneID" id="54302071"/>
<name>A0A6A6AXJ6_9PEZI</name>
<gene>
    <name evidence="2" type="ORF">K452DRAFT_322919</name>
</gene>
<proteinExistence type="predicted"/>
<feature type="signal peptide" evidence="1">
    <location>
        <begin position="1"/>
        <end position="21"/>
    </location>
</feature>
<evidence type="ECO:0000313" key="3">
    <source>
        <dbReference type="Proteomes" id="UP000799438"/>
    </source>
</evidence>
<evidence type="ECO:0000256" key="1">
    <source>
        <dbReference type="SAM" id="SignalP"/>
    </source>
</evidence>
<sequence>MQLSTLLLGVCAVFSTGALSAEYFNVTNTYVTYAARPPQSEFIGINVYDPSSSASSDLARCEDGWYTSTTEWPHEFVACDVPSWSWYLSSYTSKHDFDVELSHSFDDSEPTEDGLTWHRERFGRFSLTDDDFNCSPVHSGMVEQCRTGPRDVPVYNETYTNGNGTVFWRVP</sequence>
<reference evidence="2" key="1">
    <citation type="journal article" date="2020" name="Stud. Mycol.">
        <title>101 Dothideomycetes genomes: a test case for predicting lifestyles and emergence of pathogens.</title>
        <authorList>
            <person name="Haridas S."/>
            <person name="Albert R."/>
            <person name="Binder M."/>
            <person name="Bloem J."/>
            <person name="Labutti K."/>
            <person name="Salamov A."/>
            <person name="Andreopoulos B."/>
            <person name="Baker S."/>
            <person name="Barry K."/>
            <person name="Bills G."/>
            <person name="Bluhm B."/>
            <person name="Cannon C."/>
            <person name="Castanera R."/>
            <person name="Culley D."/>
            <person name="Daum C."/>
            <person name="Ezra D."/>
            <person name="Gonzalez J."/>
            <person name="Henrissat B."/>
            <person name="Kuo A."/>
            <person name="Liang C."/>
            <person name="Lipzen A."/>
            <person name="Lutzoni F."/>
            <person name="Magnuson J."/>
            <person name="Mondo S."/>
            <person name="Nolan M."/>
            <person name="Ohm R."/>
            <person name="Pangilinan J."/>
            <person name="Park H.-J."/>
            <person name="Ramirez L."/>
            <person name="Alfaro M."/>
            <person name="Sun H."/>
            <person name="Tritt A."/>
            <person name="Yoshinaga Y."/>
            <person name="Zwiers L.-H."/>
            <person name="Turgeon B."/>
            <person name="Goodwin S."/>
            <person name="Spatafora J."/>
            <person name="Crous P."/>
            <person name="Grigoriev I."/>
        </authorList>
    </citation>
    <scope>NUCLEOTIDE SEQUENCE</scope>
    <source>
        <strain evidence="2">CBS 121167</strain>
    </source>
</reference>
<dbReference type="EMBL" id="ML995560">
    <property type="protein sequence ID" value="KAF2135664.1"/>
    <property type="molecule type" value="Genomic_DNA"/>
</dbReference>
<protein>
    <recommendedName>
        <fullName evidence="4">AA1-like domain-containing protein</fullName>
    </recommendedName>
</protein>
<dbReference type="AlphaFoldDB" id="A0A6A6AXJ6"/>
<organism evidence="2 3">
    <name type="scientific">Aplosporella prunicola CBS 121167</name>
    <dbReference type="NCBI Taxonomy" id="1176127"/>
    <lineage>
        <taxon>Eukaryota</taxon>
        <taxon>Fungi</taxon>
        <taxon>Dikarya</taxon>
        <taxon>Ascomycota</taxon>
        <taxon>Pezizomycotina</taxon>
        <taxon>Dothideomycetes</taxon>
        <taxon>Dothideomycetes incertae sedis</taxon>
        <taxon>Botryosphaeriales</taxon>
        <taxon>Aplosporellaceae</taxon>
        <taxon>Aplosporella</taxon>
    </lineage>
</organism>
<keyword evidence="3" id="KW-1185">Reference proteome</keyword>